<dbReference type="RefSeq" id="WP_090288638.1">
    <property type="nucleotide sequence ID" value="NZ_FMWO01000103.1"/>
</dbReference>
<name>A0A1G5SJ41_9PROT</name>
<dbReference type="GO" id="GO:0043953">
    <property type="term" value="P:protein transport by the Tat complex"/>
    <property type="evidence" value="ECO:0007669"/>
    <property type="project" value="UniProtKB-UniRule"/>
</dbReference>
<accession>A0A1G5SJ41</accession>
<dbReference type="Gene3D" id="1.20.5.3310">
    <property type="match status" value="1"/>
</dbReference>
<keyword evidence="2 10" id="KW-0813">Transport</keyword>
<evidence type="ECO:0000256" key="2">
    <source>
        <dbReference type="ARBA" id="ARBA00022448"/>
    </source>
</evidence>
<evidence type="ECO:0000256" key="10">
    <source>
        <dbReference type="HAMAP-Rule" id="MF_00237"/>
    </source>
</evidence>
<dbReference type="NCBIfam" id="TIGR01410">
    <property type="entry name" value="tatB"/>
    <property type="match status" value="1"/>
</dbReference>
<keyword evidence="13" id="KW-1185">Reference proteome</keyword>
<proteinExistence type="inferred from homology"/>
<dbReference type="InterPro" id="IPR003369">
    <property type="entry name" value="TatA/B/E"/>
</dbReference>
<dbReference type="PRINTS" id="PR01506">
    <property type="entry name" value="TATBPROTEIN"/>
</dbReference>
<dbReference type="EMBL" id="FMWO01000103">
    <property type="protein sequence ID" value="SCZ87158.1"/>
    <property type="molecule type" value="Genomic_DNA"/>
</dbReference>
<evidence type="ECO:0000256" key="7">
    <source>
        <dbReference type="ARBA" id="ARBA00022989"/>
    </source>
</evidence>
<gene>
    <name evidence="10 12" type="primary">tatB</name>
    <name evidence="12" type="ORF">NSMM_900017</name>
</gene>
<dbReference type="GO" id="GO:0008320">
    <property type="term" value="F:protein transmembrane transporter activity"/>
    <property type="evidence" value="ECO:0007669"/>
    <property type="project" value="UniProtKB-UniRule"/>
</dbReference>
<protein>
    <recommendedName>
        <fullName evidence="10">Sec-independent protein translocase protein TatB</fullName>
    </recommendedName>
</protein>
<keyword evidence="4" id="KW-0997">Cell inner membrane</keyword>
<evidence type="ECO:0000313" key="13">
    <source>
        <dbReference type="Proteomes" id="UP000198729"/>
    </source>
</evidence>
<evidence type="ECO:0000256" key="6">
    <source>
        <dbReference type="ARBA" id="ARBA00022927"/>
    </source>
</evidence>
<dbReference type="AlphaFoldDB" id="A0A1G5SJ41"/>
<sequence>MFDISFAELMIIMIVGLIVLGPEKLPVVARTIGHLLGRAQRYVERVKSDLRAEIELDNLRKLQDTMQDNISTFKDSLNKEMSQIQQSTDISSTATSKNTDAPDAAQKITHPGIPAQGASQPESPIADPETGVAKLAANKNQHDA</sequence>
<evidence type="ECO:0000256" key="4">
    <source>
        <dbReference type="ARBA" id="ARBA00022519"/>
    </source>
</evidence>
<keyword evidence="6 10" id="KW-0653">Protein transport</keyword>
<comment type="subcellular location">
    <subcellularLocation>
        <location evidence="10">Cell membrane</location>
        <topology evidence="10">Single-pass membrane protein</topology>
    </subcellularLocation>
    <subcellularLocation>
        <location evidence="1">Membrane</location>
        <topology evidence="1">Single-pass membrane protein</topology>
    </subcellularLocation>
</comment>
<reference evidence="12 13" key="1">
    <citation type="submission" date="2016-10" db="EMBL/GenBank/DDBJ databases">
        <authorList>
            <person name="de Groot N.N."/>
        </authorList>
    </citation>
    <scope>NUCLEOTIDE SEQUENCE [LARGE SCALE GENOMIC DNA]</scope>
    <source>
        <strain evidence="12">1</strain>
    </source>
</reference>
<evidence type="ECO:0000256" key="5">
    <source>
        <dbReference type="ARBA" id="ARBA00022692"/>
    </source>
</evidence>
<evidence type="ECO:0000256" key="9">
    <source>
        <dbReference type="ARBA" id="ARBA00023136"/>
    </source>
</evidence>
<dbReference type="Proteomes" id="UP000198729">
    <property type="component" value="Unassembled WGS sequence"/>
</dbReference>
<evidence type="ECO:0000256" key="3">
    <source>
        <dbReference type="ARBA" id="ARBA00022475"/>
    </source>
</evidence>
<evidence type="ECO:0000256" key="1">
    <source>
        <dbReference type="ARBA" id="ARBA00004167"/>
    </source>
</evidence>
<evidence type="ECO:0000256" key="11">
    <source>
        <dbReference type="SAM" id="MobiDB-lite"/>
    </source>
</evidence>
<evidence type="ECO:0000313" key="12">
    <source>
        <dbReference type="EMBL" id="SCZ87158.1"/>
    </source>
</evidence>
<dbReference type="Pfam" id="PF02416">
    <property type="entry name" value="TatA_B_E"/>
    <property type="match status" value="1"/>
</dbReference>
<keyword evidence="5 10" id="KW-0812">Transmembrane</keyword>
<keyword evidence="3 10" id="KW-1003">Cell membrane</keyword>
<keyword evidence="9 10" id="KW-0472">Membrane</keyword>
<comment type="subunit">
    <text evidence="10">The Tat system comprises two distinct complexes: a TatABC complex, containing multiple copies of TatA, TatB and TatC subunits, and a separate TatA complex, containing only TatA subunits. Substrates initially bind to the TatABC complex, which probably triggers association of the separate TatA complex to form the active translocon.</text>
</comment>
<dbReference type="HAMAP" id="MF_00237">
    <property type="entry name" value="TatB"/>
    <property type="match status" value="1"/>
</dbReference>
<dbReference type="PANTHER" id="PTHR33162">
    <property type="entry name" value="SEC-INDEPENDENT PROTEIN TRANSLOCASE PROTEIN TATA, CHLOROPLASTIC"/>
    <property type="match status" value="1"/>
</dbReference>
<evidence type="ECO:0000256" key="8">
    <source>
        <dbReference type="ARBA" id="ARBA00023010"/>
    </source>
</evidence>
<dbReference type="PANTHER" id="PTHR33162:SF1">
    <property type="entry name" value="SEC-INDEPENDENT PROTEIN TRANSLOCASE PROTEIN TATA, CHLOROPLASTIC"/>
    <property type="match status" value="1"/>
</dbReference>
<comment type="similarity">
    <text evidence="10">Belongs to the TatB family.</text>
</comment>
<feature type="region of interest" description="Disordered" evidence="11">
    <location>
        <begin position="77"/>
        <end position="144"/>
    </location>
</feature>
<feature type="compositionally biased region" description="Low complexity" evidence="11">
    <location>
        <begin position="82"/>
        <end position="96"/>
    </location>
</feature>
<dbReference type="OrthoDB" id="9816005at2"/>
<organism evidence="12 13">
    <name type="scientific">Nitrosomonas mobilis</name>
    <dbReference type="NCBI Taxonomy" id="51642"/>
    <lineage>
        <taxon>Bacteria</taxon>
        <taxon>Pseudomonadati</taxon>
        <taxon>Pseudomonadota</taxon>
        <taxon>Betaproteobacteria</taxon>
        <taxon>Nitrosomonadales</taxon>
        <taxon>Nitrosomonadaceae</taxon>
        <taxon>Nitrosomonas</taxon>
    </lineage>
</organism>
<dbReference type="STRING" id="51642.NSMM_900017"/>
<keyword evidence="7 10" id="KW-1133">Transmembrane helix</keyword>
<comment type="function">
    <text evidence="10">Part of the twin-arginine translocation (Tat) system that transports large folded proteins containing a characteristic twin-arginine motif in their signal peptide across membranes. Together with TatC, TatB is part of a receptor directly interacting with Tat signal peptides. TatB may form an oligomeric binding site that transiently accommodates folded Tat precursor proteins before their translocation.</text>
</comment>
<keyword evidence="8 10" id="KW-0811">Translocation</keyword>
<dbReference type="InterPro" id="IPR018448">
    <property type="entry name" value="TatB"/>
</dbReference>
<dbReference type="GO" id="GO:0033281">
    <property type="term" value="C:TAT protein transport complex"/>
    <property type="evidence" value="ECO:0007669"/>
    <property type="project" value="UniProtKB-UniRule"/>
</dbReference>